<proteinExistence type="inferred from homology"/>
<dbReference type="HAMAP" id="MF_01471">
    <property type="entry name" value="Cas2"/>
    <property type="match status" value="1"/>
</dbReference>
<keyword evidence="7 9" id="KW-0460">Magnesium</keyword>
<reference evidence="13" key="3">
    <citation type="submission" date="2015-08" db="EMBL/GenBank/DDBJ databases">
        <title>Draft Genome Sequence of a Heterotrophic Facultative Anaerobic Bacterium Ardenticatena maritima Strain 110S.</title>
        <authorList>
            <person name="Kawaichi S."/>
            <person name="Yoshida T."/>
            <person name="Sako Y."/>
            <person name="Nakamura R."/>
        </authorList>
    </citation>
    <scope>NUCLEOTIDE SEQUENCE [LARGE SCALE GENOMIC DNA]</scope>
    <source>
        <strain evidence="13">110S</strain>
    </source>
</reference>
<dbReference type="OrthoDB" id="9798176at2"/>
<evidence type="ECO:0000256" key="2">
    <source>
        <dbReference type="ARBA" id="ARBA00009959"/>
    </source>
</evidence>
<keyword evidence="8 9" id="KW-0051">Antiviral defense</keyword>
<evidence type="ECO:0000256" key="3">
    <source>
        <dbReference type="ARBA" id="ARBA00022722"/>
    </source>
</evidence>
<dbReference type="Pfam" id="PF09827">
    <property type="entry name" value="CRISPR_Cas2"/>
    <property type="match status" value="1"/>
</dbReference>
<evidence type="ECO:0000313" key="14">
    <source>
        <dbReference type="Proteomes" id="UP000050502"/>
    </source>
</evidence>
<evidence type="ECO:0000256" key="4">
    <source>
        <dbReference type="ARBA" id="ARBA00022723"/>
    </source>
</evidence>
<keyword evidence="6 9" id="KW-0378">Hydrolase</keyword>
<evidence type="ECO:0000256" key="1">
    <source>
        <dbReference type="ARBA" id="ARBA00001946"/>
    </source>
</evidence>
<dbReference type="SUPFAM" id="SSF143430">
    <property type="entry name" value="TTP0101/SSO1404-like"/>
    <property type="match status" value="1"/>
</dbReference>
<dbReference type="NCBIfam" id="TIGR01573">
    <property type="entry name" value="cas2"/>
    <property type="match status" value="1"/>
</dbReference>
<dbReference type="GO" id="GO:0051607">
    <property type="term" value="P:defense response to virus"/>
    <property type="evidence" value="ECO:0007669"/>
    <property type="project" value="UniProtKB-UniRule"/>
</dbReference>
<dbReference type="InterPro" id="IPR021127">
    <property type="entry name" value="CRISPR_associated_Cas2"/>
</dbReference>
<sequence>MFVVVSYDIPDDRRRLKIAQTLLDYGGERVQYSVFEMHITARHLERLQRELSAIIDPGEDSVRFYRLCGACQGTILYLGVARPTDGPGLLII</sequence>
<accession>A0A0M9UCH6</accession>
<name>A0A0M9UCH6_9CHLR</name>
<keyword evidence="4 9" id="KW-0479">Metal-binding</keyword>
<dbReference type="Gene3D" id="3.30.70.240">
    <property type="match status" value="1"/>
</dbReference>
<comment type="function">
    <text evidence="9">CRISPR (clustered regularly interspaced short palindromic repeat), is an adaptive immune system that provides protection against mobile genetic elements (viruses, transposable elements and conjugative plasmids). CRISPR clusters contain sequences complementary to antecedent mobile elements and target invading nucleic acids. CRISPR clusters are transcribed and processed into CRISPR RNA (crRNA). Functions as a ssRNA-specific endoribonuclease. Involved in the integration of spacer DNA into the CRISPR cassette.</text>
</comment>
<dbReference type="STRING" id="872965.SE16_02875"/>
<protein>
    <recommendedName>
        <fullName evidence="9">CRISPR-associated endoribonuclease Cas2</fullName>
        <ecNumber evidence="9">3.1.-.-</ecNumber>
    </recommendedName>
</protein>
<feature type="binding site" evidence="9">
    <location>
        <position position="8"/>
    </location>
    <ligand>
        <name>Mg(2+)</name>
        <dbReference type="ChEBI" id="CHEBI:18420"/>
        <note>catalytic</note>
    </ligand>
</feature>
<dbReference type="InterPro" id="IPR019199">
    <property type="entry name" value="Virulence_VapD/CRISPR_Cas2"/>
</dbReference>
<comment type="cofactor">
    <cofactor evidence="1 9">
        <name>Mg(2+)</name>
        <dbReference type="ChEBI" id="CHEBI:18420"/>
    </cofactor>
</comment>
<dbReference type="RefSeq" id="WP_054492738.1">
    <property type="nucleotide sequence ID" value="NZ_BBZA01000088.1"/>
</dbReference>
<evidence type="ECO:0000256" key="8">
    <source>
        <dbReference type="ARBA" id="ARBA00023118"/>
    </source>
</evidence>
<dbReference type="PANTHER" id="PTHR34405">
    <property type="entry name" value="CRISPR-ASSOCIATED ENDORIBONUCLEASE CAS2"/>
    <property type="match status" value="1"/>
</dbReference>
<comment type="caution">
    <text evidence="11">The sequence shown here is derived from an EMBL/GenBank/DDBJ whole genome shotgun (WGS) entry which is preliminary data.</text>
</comment>
<dbReference type="PIRSF" id="PIRSF032582">
    <property type="entry name" value="Cas2"/>
    <property type="match status" value="1"/>
</dbReference>
<evidence type="ECO:0000256" key="5">
    <source>
        <dbReference type="ARBA" id="ARBA00022759"/>
    </source>
</evidence>
<dbReference type="EMBL" id="LGKN01000003">
    <property type="protein sequence ID" value="KPL89411.1"/>
    <property type="molecule type" value="Genomic_DNA"/>
</dbReference>
<keyword evidence="5 9" id="KW-0255">Endonuclease</keyword>
<evidence type="ECO:0000256" key="10">
    <source>
        <dbReference type="PIRNR" id="PIRNR032582"/>
    </source>
</evidence>
<keyword evidence="13" id="KW-1185">Reference proteome</keyword>
<gene>
    <name evidence="9" type="primary">cas2</name>
    <name evidence="11" type="ORF">ARMA_1270</name>
    <name evidence="12" type="ORF">SE16_02875</name>
</gene>
<evidence type="ECO:0000256" key="9">
    <source>
        <dbReference type="HAMAP-Rule" id="MF_01471"/>
    </source>
</evidence>
<dbReference type="GO" id="GO:0016787">
    <property type="term" value="F:hydrolase activity"/>
    <property type="evidence" value="ECO:0007669"/>
    <property type="project" value="UniProtKB-KW"/>
</dbReference>
<dbReference type="AlphaFoldDB" id="A0A0M9UCH6"/>
<keyword evidence="3 9" id="KW-0540">Nuclease</keyword>
<evidence type="ECO:0000313" key="12">
    <source>
        <dbReference type="EMBL" id="KPL89411.1"/>
    </source>
</evidence>
<dbReference type="Proteomes" id="UP000050502">
    <property type="component" value="Unassembled WGS sequence"/>
</dbReference>
<dbReference type="EMBL" id="BBZA01000088">
    <property type="protein sequence ID" value="GAP62847.1"/>
    <property type="molecule type" value="Genomic_DNA"/>
</dbReference>
<dbReference type="GO" id="GO:0004521">
    <property type="term" value="F:RNA endonuclease activity"/>
    <property type="evidence" value="ECO:0007669"/>
    <property type="project" value="UniProtKB-UniRule"/>
</dbReference>
<dbReference type="Proteomes" id="UP000037784">
    <property type="component" value="Unassembled WGS sequence"/>
</dbReference>
<comment type="subunit">
    <text evidence="9">Homodimer, forms a heterotetramer with a Cas1 homodimer.</text>
</comment>
<dbReference type="GO" id="GO:0046872">
    <property type="term" value="F:metal ion binding"/>
    <property type="evidence" value="ECO:0007669"/>
    <property type="project" value="UniProtKB-UniRule"/>
</dbReference>
<reference evidence="11 13" key="1">
    <citation type="journal article" date="2015" name="Genome Announc.">
        <title>Draft Genome Sequence of a Heterotrophic Facultative Anaerobic Thermophilic Bacterium, Ardenticatena maritima Strain 110ST.</title>
        <authorList>
            <person name="Kawaichi S."/>
            <person name="Yoshida T."/>
            <person name="Sako Y."/>
            <person name="Nakamura R."/>
        </authorList>
    </citation>
    <scope>NUCLEOTIDE SEQUENCE [LARGE SCALE GENOMIC DNA]</scope>
    <source>
        <strain evidence="11 13">110S</strain>
    </source>
</reference>
<evidence type="ECO:0000313" key="13">
    <source>
        <dbReference type="Proteomes" id="UP000037784"/>
    </source>
</evidence>
<comment type="similarity">
    <text evidence="2 9 10">Belongs to the CRISPR-associated endoribonuclease Cas2 protein family.</text>
</comment>
<dbReference type="EC" id="3.1.-.-" evidence="9"/>
<dbReference type="InParanoid" id="A0A0M9UCH6"/>
<evidence type="ECO:0000256" key="6">
    <source>
        <dbReference type="ARBA" id="ARBA00022801"/>
    </source>
</evidence>
<dbReference type="PANTHER" id="PTHR34405:SF3">
    <property type="entry name" value="CRISPR-ASSOCIATED ENDORIBONUCLEASE CAS2 3"/>
    <property type="match status" value="1"/>
</dbReference>
<reference evidence="12 14" key="2">
    <citation type="submission" date="2015-07" db="EMBL/GenBank/DDBJ databases">
        <title>Whole genome sequence of Ardenticatena maritima DSM 23922.</title>
        <authorList>
            <person name="Hemp J."/>
            <person name="Ward L.M."/>
            <person name="Pace L.A."/>
            <person name="Fischer W.W."/>
        </authorList>
    </citation>
    <scope>NUCLEOTIDE SEQUENCE [LARGE SCALE GENOMIC DNA]</scope>
    <source>
        <strain evidence="12 14">110S</strain>
    </source>
</reference>
<dbReference type="GO" id="GO:0043571">
    <property type="term" value="P:maintenance of CRISPR repeat elements"/>
    <property type="evidence" value="ECO:0007669"/>
    <property type="project" value="UniProtKB-UniRule"/>
</dbReference>
<dbReference type="CDD" id="cd09725">
    <property type="entry name" value="Cas2_I_II_III"/>
    <property type="match status" value="1"/>
</dbReference>
<organism evidence="11 13">
    <name type="scientific">Ardenticatena maritima</name>
    <dbReference type="NCBI Taxonomy" id="872965"/>
    <lineage>
        <taxon>Bacteria</taxon>
        <taxon>Bacillati</taxon>
        <taxon>Chloroflexota</taxon>
        <taxon>Ardenticatenia</taxon>
        <taxon>Ardenticatenales</taxon>
        <taxon>Ardenticatenaceae</taxon>
        <taxon>Ardenticatena</taxon>
    </lineage>
</organism>
<evidence type="ECO:0000313" key="11">
    <source>
        <dbReference type="EMBL" id="GAP62847.1"/>
    </source>
</evidence>
<evidence type="ECO:0000256" key="7">
    <source>
        <dbReference type="ARBA" id="ARBA00022842"/>
    </source>
</evidence>